<keyword evidence="3" id="KW-0963">Cytoplasm</keyword>
<dbReference type="AlphaFoldDB" id="A0A0D2WU52"/>
<keyword evidence="5" id="KW-0206">Cytoskeleton</keyword>
<dbReference type="InterPro" id="IPR033378">
    <property type="entry name" value="BRICK1"/>
</dbReference>
<dbReference type="PANTHER" id="PTHR33668:SF1">
    <property type="entry name" value="PROTEIN BRICK1"/>
    <property type="match status" value="1"/>
</dbReference>
<evidence type="ECO:0000256" key="2">
    <source>
        <dbReference type="ARBA" id="ARBA00005620"/>
    </source>
</evidence>
<keyword evidence="4" id="KW-0175">Coiled coil</keyword>
<protein>
    <recommendedName>
        <fullName evidence="8">BRICK1 protein</fullName>
    </recommendedName>
</protein>
<dbReference type="GO" id="GO:0044877">
    <property type="term" value="F:protein-containing complex binding"/>
    <property type="evidence" value="ECO:0007669"/>
    <property type="project" value="InterPro"/>
</dbReference>
<dbReference type="PhylomeDB" id="A0A0D2WU52"/>
<evidence type="ECO:0000256" key="3">
    <source>
        <dbReference type="ARBA" id="ARBA00022490"/>
    </source>
</evidence>
<organism evidence="6 7">
    <name type="scientific">Capsaspora owczarzaki (strain ATCC 30864)</name>
    <dbReference type="NCBI Taxonomy" id="595528"/>
    <lineage>
        <taxon>Eukaryota</taxon>
        <taxon>Filasterea</taxon>
        <taxon>Capsaspora</taxon>
    </lineage>
</organism>
<sequence>MSAQATFVQRDWENRELVEEISSAVKRIASFLTTFDSSTRYRLAALNEKLSQLERQVDYLDARVVNVDAANS</sequence>
<dbReference type="Proteomes" id="UP000008743">
    <property type="component" value="Unassembled WGS sequence"/>
</dbReference>
<proteinExistence type="inferred from homology"/>
<dbReference type="OrthoDB" id="1883432at2759"/>
<dbReference type="Gene3D" id="1.20.5.110">
    <property type="match status" value="1"/>
</dbReference>
<dbReference type="GO" id="GO:0031209">
    <property type="term" value="C:SCAR complex"/>
    <property type="evidence" value="ECO:0007669"/>
    <property type="project" value="InterPro"/>
</dbReference>
<evidence type="ECO:0000256" key="5">
    <source>
        <dbReference type="ARBA" id="ARBA00023212"/>
    </source>
</evidence>
<dbReference type="PANTHER" id="PTHR33668">
    <property type="entry name" value="PROTEIN BRICK1"/>
    <property type="match status" value="1"/>
</dbReference>
<accession>A0A0D2WU52</accession>
<dbReference type="STRING" id="595528.A0A0D2WU52"/>
<keyword evidence="7" id="KW-1185">Reference proteome</keyword>
<dbReference type="GO" id="GO:0008064">
    <property type="term" value="P:regulation of actin polymerization or depolymerization"/>
    <property type="evidence" value="ECO:0007669"/>
    <property type="project" value="TreeGrafter"/>
</dbReference>
<evidence type="ECO:0000313" key="7">
    <source>
        <dbReference type="Proteomes" id="UP000008743"/>
    </source>
</evidence>
<dbReference type="InParanoid" id="A0A0D2WU52"/>
<dbReference type="eggNOG" id="ENOG502S3PY">
    <property type="taxonomic scope" value="Eukaryota"/>
</dbReference>
<gene>
    <name evidence="6" type="ORF">CAOG_005826</name>
</gene>
<evidence type="ECO:0008006" key="8">
    <source>
        <dbReference type="Google" id="ProtNLM"/>
    </source>
</evidence>
<reference evidence="7" key="1">
    <citation type="submission" date="2011-02" db="EMBL/GenBank/DDBJ databases">
        <title>The Genome Sequence of Capsaspora owczarzaki ATCC 30864.</title>
        <authorList>
            <person name="Russ C."/>
            <person name="Cuomo C."/>
            <person name="Burger G."/>
            <person name="Gray M.W."/>
            <person name="Holland P.W.H."/>
            <person name="King N."/>
            <person name="Lang F.B.F."/>
            <person name="Roger A.J."/>
            <person name="Ruiz-Trillo I."/>
            <person name="Young S.K."/>
            <person name="Zeng Q."/>
            <person name="Gargeya S."/>
            <person name="Alvarado L."/>
            <person name="Berlin A."/>
            <person name="Chapman S.B."/>
            <person name="Chen Z."/>
            <person name="Freedman E."/>
            <person name="Gellesch M."/>
            <person name="Goldberg J."/>
            <person name="Griggs A."/>
            <person name="Gujja S."/>
            <person name="Heilman E."/>
            <person name="Heiman D."/>
            <person name="Howarth C."/>
            <person name="Mehta T."/>
            <person name="Neiman D."/>
            <person name="Pearson M."/>
            <person name="Roberts A."/>
            <person name="Saif S."/>
            <person name="Shea T."/>
            <person name="Shenoy N."/>
            <person name="Sisk P."/>
            <person name="Stolte C."/>
            <person name="Sykes S."/>
            <person name="White J."/>
            <person name="Yandava C."/>
            <person name="Haas B."/>
            <person name="Nusbaum C."/>
            <person name="Birren B."/>
        </authorList>
    </citation>
    <scope>NUCLEOTIDE SEQUENCE</scope>
    <source>
        <strain evidence="7">ATCC 30864</strain>
    </source>
</reference>
<evidence type="ECO:0000256" key="4">
    <source>
        <dbReference type="ARBA" id="ARBA00023054"/>
    </source>
</evidence>
<evidence type="ECO:0000256" key="1">
    <source>
        <dbReference type="ARBA" id="ARBA00004245"/>
    </source>
</evidence>
<dbReference type="OMA" id="WEQREFI"/>
<dbReference type="GO" id="GO:0048870">
    <property type="term" value="P:cell motility"/>
    <property type="evidence" value="ECO:0007669"/>
    <property type="project" value="TreeGrafter"/>
</dbReference>
<dbReference type="EMBL" id="KE346369">
    <property type="protein sequence ID" value="KJE95373.1"/>
    <property type="molecule type" value="Genomic_DNA"/>
</dbReference>
<name>A0A0D2WU52_CAPO3</name>
<dbReference type="RefSeq" id="XP_004345416.1">
    <property type="nucleotide sequence ID" value="XM_004345366.2"/>
</dbReference>
<comment type="subcellular location">
    <subcellularLocation>
        <location evidence="1">Cytoplasm</location>
        <location evidence="1">Cytoskeleton</location>
    </subcellularLocation>
</comment>
<dbReference type="GO" id="GO:0005856">
    <property type="term" value="C:cytoskeleton"/>
    <property type="evidence" value="ECO:0007669"/>
    <property type="project" value="UniProtKB-SubCell"/>
</dbReference>
<comment type="similarity">
    <text evidence="2">Belongs to the BRK1 family.</text>
</comment>
<evidence type="ECO:0000313" key="6">
    <source>
        <dbReference type="EMBL" id="KJE95373.1"/>
    </source>
</evidence>
<dbReference type="GO" id="GO:0007015">
    <property type="term" value="P:actin filament organization"/>
    <property type="evidence" value="ECO:0007669"/>
    <property type="project" value="InterPro"/>
</dbReference>